<name>A0A7W7C9J6_9PSEU</name>
<dbReference type="SUPFAM" id="SSF51735">
    <property type="entry name" value="NAD(P)-binding Rossmann-fold domains"/>
    <property type="match status" value="1"/>
</dbReference>
<dbReference type="Proteomes" id="UP000533598">
    <property type="component" value="Unassembled WGS sequence"/>
</dbReference>
<evidence type="ECO:0000313" key="3">
    <source>
        <dbReference type="Proteomes" id="UP000533598"/>
    </source>
</evidence>
<dbReference type="InterPro" id="IPR050177">
    <property type="entry name" value="Lipid_A_modif_metabolic_enz"/>
</dbReference>
<evidence type="ECO:0000259" key="1">
    <source>
        <dbReference type="Pfam" id="PF01370"/>
    </source>
</evidence>
<dbReference type="InterPro" id="IPR036291">
    <property type="entry name" value="NAD(P)-bd_dom_sf"/>
</dbReference>
<dbReference type="RefSeq" id="WP_312987360.1">
    <property type="nucleotide sequence ID" value="NZ_BAAAUI010000002.1"/>
</dbReference>
<sequence>MPRVLLLGATGFIGRHVLHRLLRRGDLEVVTAARGALPSSPWHVRIDLTAEGSAAIGGLLAQTAPDVVVNCAGAVGGNPADLAAANIDLPAALVRAALCGPERLRLVHLGSAAEYGRVVTGEPVTEQTPTRPVGVYGITKLAATRLVCLARVAGLDAVVLRVFNPIGPGSPPGNVAGRLAQELLRAQAEGDEVRLGPLSAVRDFIDVRDVAEAVHAAAFAPVIDEPVLNVGSGEGITVGELAKALTGIAGYTGPIGQADSGSARSAEVPWQQAEISAIGKALDWRPAIDLATSLSDLWQEAQCRT</sequence>
<reference evidence="2 3" key="1">
    <citation type="submission" date="2020-08" db="EMBL/GenBank/DDBJ databases">
        <title>Sequencing the genomes of 1000 actinobacteria strains.</title>
        <authorList>
            <person name="Klenk H.-P."/>
        </authorList>
    </citation>
    <scope>NUCLEOTIDE SEQUENCE [LARGE SCALE GENOMIC DNA]</scope>
    <source>
        <strain evidence="2 3">DSM 44230</strain>
    </source>
</reference>
<dbReference type="EMBL" id="JACHMH010000001">
    <property type="protein sequence ID" value="MBB4677065.1"/>
    <property type="molecule type" value="Genomic_DNA"/>
</dbReference>
<dbReference type="AlphaFoldDB" id="A0A7W7C9J6"/>
<organism evidence="2 3">
    <name type="scientific">Crossiella cryophila</name>
    <dbReference type="NCBI Taxonomy" id="43355"/>
    <lineage>
        <taxon>Bacteria</taxon>
        <taxon>Bacillati</taxon>
        <taxon>Actinomycetota</taxon>
        <taxon>Actinomycetes</taxon>
        <taxon>Pseudonocardiales</taxon>
        <taxon>Pseudonocardiaceae</taxon>
        <taxon>Crossiella</taxon>
    </lineage>
</organism>
<proteinExistence type="predicted"/>
<protein>
    <submittedName>
        <fullName evidence="2">Nucleoside-diphosphate-sugar epimerase</fullName>
    </submittedName>
</protein>
<dbReference type="PANTHER" id="PTHR43245:SF13">
    <property type="entry name" value="UDP-D-APIOSE_UDP-D-XYLOSE SYNTHASE 2"/>
    <property type="match status" value="1"/>
</dbReference>
<accession>A0A7W7C9J6</accession>
<evidence type="ECO:0000313" key="2">
    <source>
        <dbReference type="EMBL" id="MBB4677065.1"/>
    </source>
</evidence>
<dbReference type="Pfam" id="PF01370">
    <property type="entry name" value="Epimerase"/>
    <property type="match status" value="1"/>
</dbReference>
<dbReference type="InterPro" id="IPR001509">
    <property type="entry name" value="Epimerase_deHydtase"/>
</dbReference>
<dbReference type="PANTHER" id="PTHR43245">
    <property type="entry name" value="BIFUNCTIONAL POLYMYXIN RESISTANCE PROTEIN ARNA"/>
    <property type="match status" value="1"/>
</dbReference>
<gene>
    <name evidence="2" type="ORF">HNR67_003183</name>
</gene>
<feature type="domain" description="NAD-dependent epimerase/dehydratase" evidence="1">
    <location>
        <begin position="4"/>
        <end position="231"/>
    </location>
</feature>
<dbReference type="Gene3D" id="3.40.50.720">
    <property type="entry name" value="NAD(P)-binding Rossmann-like Domain"/>
    <property type="match status" value="1"/>
</dbReference>
<comment type="caution">
    <text evidence="2">The sequence shown here is derived from an EMBL/GenBank/DDBJ whole genome shotgun (WGS) entry which is preliminary data.</text>
</comment>
<keyword evidence="3" id="KW-1185">Reference proteome</keyword>